<dbReference type="InterPro" id="IPR011978">
    <property type="entry name" value="YgfB-like"/>
</dbReference>
<evidence type="ECO:0000256" key="2">
    <source>
        <dbReference type="HAMAP-Rule" id="MF_00346"/>
    </source>
</evidence>
<dbReference type="Gene3D" id="1.20.120.740">
    <property type="entry name" value="YgfB uncharacterised protein family UPF0149, PF03695"/>
    <property type="match status" value="1"/>
</dbReference>
<dbReference type="OrthoDB" id="9783391at2"/>
<dbReference type="SUPFAM" id="SSF101327">
    <property type="entry name" value="YgfB-like"/>
    <property type="match status" value="1"/>
</dbReference>
<sequence>MTIELSSYEQFSVYLEREGIPHSAAEVHGLITGLIAGAVSHEDWLNFVYQFTNDGHAYPMQLLKETQQLYIDTKQKLADIDGFNFDLWLPEEDNIFQRADALSEWVSHFLLGIGLARPHFEKELNTPEIREAFRDLQDICMLSYDEDDDLEELNHAVEEIVEYVRTLSTLFFTHFAQFKPITSQTKMLH</sequence>
<gene>
    <name evidence="3" type="ORF">CVP05_10970</name>
</gene>
<dbReference type="PANTHER" id="PTHR37528:SF1">
    <property type="entry name" value="UPF0149 PROTEIN YGFB"/>
    <property type="match status" value="1"/>
</dbReference>
<reference evidence="3 4" key="1">
    <citation type="submission" date="2017-11" db="EMBL/GenBank/DDBJ databases">
        <title>Reclassification of Bisgaard taxon 7 as Conservatibacter flavescens gen. nov., sp. nov.</title>
        <authorList>
            <person name="Christensen H."/>
        </authorList>
    </citation>
    <scope>NUCLEOTIDE SEQUENCE [LARGE SCALE GENOMIC DNA]</scope>
    <source>
        <strain evidence="3 4">7_4</strain>
    </source>
</reference>
<dbReference type="HAMAP" id="MF_00346">
    <property type="entry name" value="UPF0149"/>
    <property type="match status" value="1"/>
</dbReference>
<proteinExistence type="inferred from homology"/>
<dbReference type="Pfam" id="PF03695">
    <property type="entry name" value="UPF0149"/>
    <property type="match status" value="1"/>
</dbReference>
<name>A0A2M8S091_9PAST</name>
<evidence type="ECO:0000256" key="1">
    <source>
        <dbReference type="ARBA" id="ARBA00038308"/>
    </source>
</evidence>
<comment type="caution">
    <text evidence="3">The sequence shown here is derived from an EMBL/GenBank/DDBJ whole genome shotgun (WGS) entry which is preliminary data.</text>
</comment>
<dbReference type="PANTHER" id="PTHR37528">
    <property type="entry name" value="UPF0149 PROTEIN YGFB"/>
    <property type="match status" value="1"/>
</dbReference>
<evidence type="ECO:0000313" key="3">
    <source>
        <dbReference type="EMBL" id="PJG84534.1"/>
    </source>
</evidence>
<dbReference type="NCBIfam" id="TIGR02292">
    <property type="entry name" value="ygfB_yecA"/>
    <property type="match status" value="1"/>
</dbReference>
<comment type="similarity">
    <text evidence="1 2">Belongs to the UPF0149 family.</text>
</comment>
<accession>A0A2M8S091</accession>
<dbReference type="AlphaFoldDB" id="A0A2M8S091"/>
<dbReference type="EMBL" id="PHHA01000028">
    <property type="protein sequence ID" value="PJG84534.1"/>
    <property type="molecule type" value="Genomic_DNA"/>
</dbReference>
<dbReference type="GO" id="GO:0005829">
    <property type="term" value="C:cytosol"/>
    <property type="evidence" value="ECO:0007669"/>
    <property type="project" value="TreeGrafter"/>
</dbReference>
<dbReference type="NCBIfam" id="NF002477">
    <property type="entry name" value="PRK01736.1"/>
    <property type="match status" value="1"/>
</dbReference>
<dbReference type="Proteomes" id="UP000229329">
    <property type="component" value="Unassembled WGS sequence"/>
</dbReference>
<dbReference type="InterPro" id="IPR036255">
    <property type="entry name" value="YgfB-like_sf"/>
</dbReference>
<keyword evidence="4" id="KW-1185">Reference proteome</keyword>
<organism evidence="3 4">
    <name type="scientific">Conservatibacter flavescens</name>
    <dbReference type="NCBI Taxonomy" id="28161"/>
    <lineage>
        <taxon>Bacteria</taxon>
        <taxon>Pseudomonadati</taxon>
        <taxon>Pseudomonadota</taxon>
        <taxon>Gammaproteobacteria</taxon>
        <taxon>Pasteurellales</taxon>
        <taxon>Pasteurellaceae</taxon>
        <taxon>Conservatibacter</taxon>
    </lineage>
</organism>
<protein>
    <recommendedName>
        <fullName evidence="2">UPF0149 protein CVP05_10970</fullName>
    </recommendedName>
</protein>
<evidence type="ECO:0000313" key="4">
    <source>
        <dbReference type="Proteomes" id="UP000229329"/>
    </source>
</evidence>
<dbReference type="RefSeq" id="WP_100289612.1">
    <property type="nucleotide sequence ID" value="NZ_PHHA01000028.1"/>
</dbReference>